<keyword evidence="1" id="KW-0812">Transmembrane</keyword>
<organism evidence="2">
    <name type="scientific">marine metagenome</name>
    <dbReference type="NCBI Taxonomy" id="408172"/>
    <lineage>
        <taxon>unclassified sequences</taxon>
        <taxon>metagenomes</taxon>
        <taxon>ecological metagenomes</taxon>
    </lineage>
</organism>
<keyword evidence="1" id="KW-1133">Transmembrane helix</keyword>
<dbReference type="Gene3D" id="1.20.120.1760">
    <property type="match status" value="1"/>
</dbReference>
<feature type="transmembrane region" description="Helical" evidence="1">
    <location>
        <begin position="47"/>
        <end position="65"/>
    </location>
</feature>
<dbReference type="GO" id="GO:0008654">
    <property type="term" value="P:phospholipid biosynthetic process"/>
    <property type="evidence" value="ECO:0007669"/>
    <property type="project" value="InterPro"/>
</dbReference>
<feature type="non-terminal residue" evidence="2">
    <location>
        <position position="77"/>
    </location>
</feature>
<keyword evidence="1" id="KW-0472">Membrane</keyword>
<dbReference type="InterPro" id="IPR043130">
    <property type="entry name" value="CDP-OH_PTrfase_TM_dom"/>
</dbReference>
<dbReference type="AlphaFoldDB" id="A0A382UIP9"/>
<reference evidence="2" key="1">
    <citation type="submission" date="2018-05" db="EMBL/GenBank/DDBJ databases">
        <authorList>
            <person name="Lanie J.A."/>
            <person name="Ng W.-L."/>
            <person name="Kazmierczak K.M."/>
            <person name="Andrzejewski T.M."/>
            <person name="Davidsen T.M."/>
            <person name="Wayne K.J."/>
            <person name="Tettelin H."/>
            <person name="Glass J.I."/>
            <person name="Rusch D."/>
            <person name="Podicherti R."/>
            <person name="Tsui H.-C.T."/>
            <person name="Winkler M.E."/>
        </authorList>
    </citation>
    <scope>NUCLEOTIDE SEQUENCE</scope>
</reference>
<dbReference type="GO" id="GO:0016780">
    <property type="term" value="F:phosphotransferase activity, for other substituted phosphate groups"/>
    <property type="evidence" value="ECO:0007669"/>
    <property type="project" value="InterPro"/>
</dbReference>
<protein>
    <recommendedName>
        <fullName evidence="3">CDP-alcohol phosphatidyltransferase C-terminal domain-containing protein</fullName>
    </recommendedName>
</protein>
<proteinExistence type="predicted"/>
<evidence type="ECO:0000256" key="1">
    <source>
        <dbReference type="SAM" id="Phobius"/>
    </source>
</evidence>
<dbReference type="GO" id="GO:0016020">
    <property type="term" value="C:membrane"/>
    <property type="evidence" value="ECO:0007669"/>
    <property type="project" value="InterPro"/>
</dbReference>
<evidence type="ECO:0008006" key="3">
    <source>
        <dbReference type="Google" id="ProtNLM"/>
    </source>
</evidence>
<accession>A0A382UIP9</accession>
<name>A0A382UIP9_9ZZZZ</name>
<feature type="transmembrane region" description="Helical" evidence="1">
    <location>
        <begin position="12"/>
        <end position="32"/>
    </location>
</feature>
<sequence>MKTTYRMMGIADYITLANGLLGAVAVLMLVLAVDGLSDPIGGGMNDIFIWAAVLCIILSVIGDIIDGPIARRYSKIR</sequence>
<dbReference type="InterPro" id="IPR000462">
    <property type="entry name" value="CDP-OH_P_trans"/>
</dbReference>
<dbReference type="EMBL" id="UINC01144516">
    <property type="protein sequence ID" value="SVD34080.1"/>
    <property type="molecule type" value="Genomic_DNA"/>
</dbReference>
<dbReference type="Pfam" id="PF01066">
    <property type="entry name" value="CDP-OH_P_transf"/>
    <property type="match status" value="1"/>
</dbReference>
<gene>
    <name evidence="2" type="ORF">METZ01_LOCUS386934</name>
</gene>
<evidence type="ECO:0000313" key="2">
    <source>
        <dbReference type="EMBL" id="SVD34080.1"/>
    </source>
</evidence>